<dbReference type="EMBL" id="JAGFNK010001458">
    <property type="protein sequence ID" value="KAI9431361.1"/>
    <property type="molecule type" value="Genomic_DNA"/>
</dbReference>
<keyword evidence="2" id="KW-1185">Reference proteome</keyword>
<reference evidence="1" key="1">
    <citation type="submission" date="2021-03" db="EMBL/GenBank/DDBJ databases">
        <title>Evolutionary priming and transition to the ectomycorrhizal habit in an iconic lineage of mushroom-forming fungi: is preadaptation a requirement?</title>
        <authorList>
            <consortium name="DOE Joint Genome Institute"/>
            <person name="Looney B.P."/>
            <person name="Miyauchi S."/>
            <person name="Morin E."/>
            <person name="Drula E."/>
            <person name="Courty P.E."/>
            <person name="Chicoki N."/>
            <person name="Fauchery L."/>
            <person name="Kohler A."/>
            <person name="Kuo A."/>
            <person name="LaButti K."/>
            <person name="Pangilinan J."/>
            <person name="Lipzen A."/>
            <person name="Riley R."/>
            <person name="Andreopoulos W."/>
            <person name="He G."/>
            <person name="Johnson J."/>
            <person name="Barry K.W."/>
            <person name="Grigoriev I.V."/>
            <person name="Nagy L."/>
            <person name="Hibbett D."/>
            <person name="Henrissat B."/>
            <person name="Matheny P.B."/>
            <person name="Labbe J."/>
            <person name="Martin A.F."/>
        </authorList>
    </citation>
    <scope>NUCLEOTIDE SEQUENCE</scope>
    <source>
        <strain evidence="1">BPL698</strain>
    </source>
</reference>
<protein>
    <submittedName>
        <fullName evidence="1">Uncharacterized protein</fullName>
    </submittedName>
</protein>
<dbReference type="Proteomes" id="UP001207468">
    <property type="component" value="Unassembled WGS sequence"/>
</dbReference>
<accession>A0ACC0TRB4</accession>
<name>A0ACC0TRB4_9AGAM</name>
<proteinExistence type="predicted"/>
<comment type="caution">
    <text evidence="1">The sequence shown here is derived from an EMBL/GenBank/DDBJ whole genome shotgun (WGS) entry which is preliminary data.</text>
</comment>
<evidence type="ECO:0000313" key="1">
    <source>
        <dbReference type="EMBL" id="KAI9431361.1"/>
    </source>
</evidence>
<organism evidence="1 2">
    <name type="scientific">Russula earlei</name>
    <dbReference type="NCBI Taxonomy" id="71964"/>
    <lineage>
        <taxon>Eukaryota</taxon>
        <taxon>Fungi</taxon>
        <taxon>Dikarya</taxon>
        <taxon>Basidiomycota</taxon>
        <taxon>Agaricomycotina</taxon>
        <taxon>Agaricomycetes</taxon>
        <taxon>Russulales</taxon>
        <taxon>Russulaceae</taxon>
        <taxon>Russula</taxon>
    </lineage>
</organism>
<sequence>MRTSGSVLVLALFCLAVGIAPLFAHASAIHFDKRGGFLGFRKGNSDIQKLASICRELEERTNMLNSAMDEALTLGSGAAAASLQKKYETHHEFLGKKEKEAEKIHDKNPSASSAAVLGSVREAKELSGSVLAMNNPRAG</sequence>
<evidence type="ECO:0000313" key="2">
    <source>
        <dbReference type="Proteomes" id="UP001207468"/>
    </source>
</evidence>
<gene>
    <name evidence="1" type="ORF">F5148DRAFT_1372308</name>
</gene>